<comment type="caution">
    <text evidence="1">The sequence shown here is derived from an EMBL/GenBank/DDBJ whole genome shotgun (WGS) entry which is preliminary data.</text>
</comment>
<proteinExistence type="predicted"/>
<name>A0AAD5W2X3_9AGAR</name>
<organism evidence="1 2">
    <name type="scientific">Leucocoprinus birnbaumii</name>
    <dbReference type="NCBI Taxonomy" id="56174"/>
    <lineage>
        <taxon>Eukaryota</taxon>
        <taxon>Fungi</taxon>
        <taxon>Dikarya</taxon>
        <taxon>Basidiomycota</taxon>
        <taxon>Agaricomycotina</taxon>
        <taxon>Agaricomycetes</taxon>
        <taxon>Agaricomycetidae</taxon>
        <taxon>Agaricales</taxon>
        <taxon>Agaricineae</taxon>
        <taxon>Agaricaceae</taxon>
        <taxon>Leucocoprinus</taxon>
    </lineage>
</organism>
<evidence type="ECO:0000313" key="2">
    <source>
        <dbReference type="Proteomes" id="UP001213000"/>
    </source>
</evidence>
<evidence type="ECO:0000313" key="1">
    <source>
        <dbReference type="EMBL" id="KAJ3576862.1"/>
    </source>
</evidence>
<dbReference type="SUPFAM" id="SSF52047">
    <property type="entry name" value="RNI-like"/>
    <property type="match status" value="1"/>
</dbReference>
<dbReference type="EMBL" id="JANIEX010000003">
    <property type="protein sequence ID" value="KAJ3576862.1"/>
    <property type="molecule type" value="Genomic_DNA"/>
</dbReference>
<dbReference type="AlphaFoldDB" id="A0AAD5W2X3"/>
<keyword evidence="2" id="KW-1185">Reference proteome</keyword>
<dbReference type="Gene3D" id="3.80.10.10">
    <property type="entry name" value="Ribonuclease Inhibitor"/>
    <property type="match status" value="1"/>
</dbReference>
<dbReference type="InterPro" id="IPR032675">
    <property type="entry name" value="LRR_dom_sf"/>
</dbReference>
<sequence>MTRGEIASVMHSLDQLEIDGTRSRDTDVAVLRHLNSTRATTRVLATEILSLIFQFTCPYIQLDRDGREQNPRGWYSRRFFPLTIGHVSHHWRQVAWSTPELWSALSLHIYMRTKTQSITGLLNLYLTNISNFPIFLDLDLPPTDKAHAVCAAVDKTLFRPDYSQKIKFLQIANVPSGWAPSFSGFTRLSHLSMDGQSDLNKKSSHLDLSNVPSLSKLTLRNVNPKIQLIWESITVIDLDSVTLDLCMELLARCTNLVKFRTTTLHRPRYAWRPNDIISSPDGKLVYHKLEELKWSHITDSHFLSLFNRMEIPALRHLVWSQTGVTHTEDDLVDSESFPYIKALFSQLPKSLITVKFHHLYVWPVSTLQYVLPRISGIQELSLRYCHKNTIRNFLKVLNMPGTYYLPSLRSLVINYCYGVYSETNNGPYPFFKDHDEELVIEFLVQRFERGMAPQFHLELLNVNTDWAIPLKAALRRHVKKGMSLELIIDGKKVDWEQKDEIPRWRRKDKEMFYSWGWN</sequence>
<evidence type="ECO:0008006" key="3">
    <source>
        <dbReference type="Google" id="ProtNLM"/>
    </source>
</evidence>
<gene>
    <name evidence="1" type="ORF">NP233_g136</name>
</gene>
<accession>A0AAD5W2X3</accession>
<reference evidence="1" key="1">
    <citation type="submission" date="2022-07" db="EMBL/GenBank/DDBJ databases">
        <title>Genome Sequence of Leucocoprinus birnbaumii.</title>
        <authorList>
            <person name="Buettner E."/>
        </authorList>
    </citation>
    <scope>NUCLEOTIDE SEQUENCE</scope>
    <source>
        <strain evidence="1">VT141</strain>
    </source>
</reference>
<dbReference type="Proteomes" id="UP001213000">
    <property type="component" value="Unassembled WGS sequence"/>
</dbReference>
<protein>
    <recommendedName>
        <fullName evidence="3">F-box domain-containing protein</fullName>
    </recommendedName>
</protein>